<proteinExistence type="predicted"/>
<organism evidence="9 10">
    <name type="scientific">Rhododendron simsii</name>
    <name type="common">Sims's rhododendron</name>
    <dbReference type="NCBI Taxonomy" id="118357"/>
    <lineage>
        <taxon>Eukaryota</taxon>
        <taxon>Viridiplantae</taxon>
        <taxon>Streptophyta</taxon>
        <taxon>Embryophyta</taxon>
        <taxon>Tracheophyta</taxon>
        <taxon>Spermatophyta</taxon>
        <taxon>Magnoliopsida</taxon>
        <taxon>eudicotyledons</taxon>
        <taxon>Gunneridae</taxon>
        <taxon>Pentapetalae</taxon>
        <taxon>asterids</taxon>
        <taxon>Ericales</taxon>
        <taxon>Ericaceae</taxon>
        <taxon>Ericoideae</taxon>
        <taxon>Rhodoreae</taxon>
        <taxon>Rhododendron</taxon>
    </lineage>
</organism>
<evidence type="ECO:0000256" key="3">
    <source>
        <dbReference type="ARBA" id="ARBA00023015"/>
    </source>
</evidence>
<evidence type="ECO:0000256" key="1">
    <source>
        <dbReference type="ARBA" id="ARBA00004123"/>
    </source>
</evidence>
<keyword evidence="2 6" id="KW-0678">Repressor</keyword>
<gene>
    <name evidence="9" type="ORF">RHSIM_Rhsim07G0092400</name>
</gene>
<dbReference type="Proteomes" id="UP000626092">
    <property type="component" value="Unassembled WGS sequence"/>
</dbReference>
<evidence type="ECO:0000256" key="2">
    <source>
        <dbReference type="ARBA" id="ARBA00022491"/>
    </source>
</evidence>
<feature type="region of interest" description="Disordered" evidence="7">
    <location>
        <begin position="1"/>
        <end position="32"/>
    </location>
</feature>
<evidence type="ECO:0000259" key="8">
    <source>
        <dbReference type="PROSITE" id="PS51754"/>
    </source>
</evidence>
<dbReference type="PANTHER" id="PTHR33057">
    <property type="entry name" value="TRANSCRIPTION REPRESSOR OFP7-RELATED"/>
    <property type="match status" value="1"/>
</dbReference>
<sequence>MFTLHTREREEKRKKRRSSEKGRGRRRKSDVVIDGKVKDGCFVVEKQSSDPYTDFTTSMVELIVEKHIFGARDLEDFLKTFLSVNCHHHHRVIVEVFTEICDALFPNWSLFS</sequence>
<name>A0A834GL17_RHOSS</name>
<reference evidence="9" key="1">
    <citation type="submission" date="2019-11" db="EMBL/GenBank/DDBJ databases">
        <authorList>
            <person name="Liu Y."/>
            <person name="Hou J."/>
            <person name="Li T.-Q."/>
            <person name="Guan C.-H."/>
            <person name="Wu X."/>
            <person name="Wu H.-Z."/>
            <person name="Ling F."/>
            <person name="Zhang R."/>
            <person name="Shi X.-G."/>
            <person name="Ren J.-P."/>
            <person name="Chen E.-F."/>
            <person name="Sun J.-M."/>
        </authorList>
    </citation>
    <scope>NUCLEOTIDE SEQUENCE</scope>
    <source>
        <strain evidence="9">Adult_tree_wgs_1</strain>
        <tissue evidence="9">Leaves</tissue>
    </source>
</reference>
<dbReference type="AlphaFoldDB" id="A0A834GL17"/>
<dbReference type="NCBIfam" id="TIGR01568">
    <property type="entry name" value="A_thal_3678"/>
    <property type="match status" value="1"/>
</dbReference>
<evidence type="ECO:0000256" key="5">
    <source>
        <dbReference type="ARBA" id="ARBA00023242"/>
    </source>
</evidence>
<evidence type="ECO:0000256" key="4">
    <source>
        <dbReference type="ARBA" id="ARBA00023163"/>
    </source>
</evidence>
<dbReference type="GO" id="GO:0045892">
    <property type="term" value="P:negative regulation of DNA-templated transcription"/>
    <property type="evidence" value="ECO:0007669"/>
    <property type="project" value="UniProtKB-UniRule"/>
</dbReference>
<protein>
    <recommendedName>
        <fullName evidence="6">Transcription repressor</fullName>
    </recommendedName>
    <alternativeName>
        <fullName evidence="6">Ovate family protein</fullName>
    </alternativeName>
</protein>
<keyword evidence="3 6" id="KW-0805">Transcription regulation</keyword>
<dbReference type="PANTHER" id="PTHR33057:SF17">
    <property type="entry name" value="TRANSCRIPTION REPRESSOR OFP8"/>
    <property type="match status" value="1"/>
</dbReference>
<comment type="subcellular location">
    <subcellularLocation>
        <location evidence="1 6">Nucleus</location>
    </subcellularLocation>
</comment>
<dbReference type="InterPro" id="IPR006458">
    <property type="entry name" value="Ovate_C"/>
</dbReference>
<evidence type="ECO:0000313" key="10">
    <source>
        <dbReference type="Proteomes" id="UP000626092"/>
    </source>
</evidence>
<dbReference type="OrthoDB" id="1928390at2759"/>
<comment type="function">
    <text evidence="6">Transcriptional repressor that regulates multiple aspects of plant growth and development.</text>
</comment>
<keyword evidence="5 6" id="KW-0539">Nucleus</keyword>
<dbReference type="EMBL" id="WJXA01000007">
    <property type="protein sequence ID" value="KAF7137557.1"/>
    <property type="molecule type" value="Genomic_DNA"/>
</dbReference>
<feature type="compositionally biased region" description="Basic residues" evidence="7">
    <location>
        <begin position="12"/>
        <end position="28"/>
    </location>
</feature>
<accession>A0A834GL17</accession>
<dbReference type="Pfam" id="PF04844">
    <property type="entry name" value="Ovate"/>
    <property type="match status" value="1"/>
</dbReference>
<dbReference type="InterPro" id="IPR038933">
    <property type="entry name" value="Ovate"/>
</dbReference>
<feature type="compositionally biased region" description="Basic and acidic residues" evidence="7">
    <location>
        <begin position="1"/>
        <end position="11"/>
    </location>
</feature>
<feature type="domain" description="OVATE" evidence="8">
    <location>
        <begin position="44"/>
        <end position="103"/>
    </location>
</feature>
<evidence type="ECO:0000313" key="9">
    <source>
        <dbReference type="EMBL" id="KAF7137557.1"/>
    </source>
</evidence>
<keyword evidence="10" id="KW-1185">Reference proteome</keyword>
<keyword evidence="4 6" id="KW-0804">Transcription</keyword>
<evidence type="ECO:0000256" key="6">
    <source>
        <dbReference type="RuleBase" id="RU367028"/>
    </source>
</evidence>
<comment type="caution">
    <text evidence="9">The sequence shown here is derived from an EMBL/GenBank/DDBJ whole genome shotgun (WGS) entry which is preliminary data.</text>
</comment>
<dbReference type="PROSITE" id="PS51754">
    <property type="entry name" value="OVATE"/>
    <property type="match status" value="1"/>
</dbReference>
<evidence type="ECO:0000256" key="7">
    <source>
        <dbReference type="SAM" id="MobiDB-lite"/>
    </source>
</evidence>
<dbReference type="GO" id="GO:0005634">
    <property type="term" value="C:nucleus"/>
    <property type="evidence" value="ECO:0007669"/>
    <property type="project" value="UniProtKB-SubCell"/>
</dbReference>